<proteinExistence type="predicted"/>
<feature type="compositionally biased region" description="Polar residues" evidence="1">
    <location>
        <begin position="13"/>
        <end position="29"/>
    </location>
</feature>
<dbReference type="InterPro" id="IPR009959">
    <property type="entry name" value="Cyclase_SnoaL-like"/>
</dbReference>
<evidence type="ECO:0008006" key="3">
    <source>
        <dbReference type="Google" id="ProtNLM"/>
    </source>
</evidence>
<gene>
    <name evidence="2" type="ORF">AVDCRST_MAG76-1008</name>
</gene>
<dbReference type="InterPro" id="IPR032710">
    <property type="entry name" value="NTF2-like_dom_sf"/>
</dbReference>
<protein>
    <recommendedName>
        <fullName evidence="3">Ester cyclase</fullName>
    </recommendedName>
</protein>
<evidence type="ECO:0000313" key="2">
    <source>
        <dbReference type="EMBL" id="CAA9226896.1"/>
    </source>
</evidence>
<dbReference type="Pfam" id="PF07366">
    <property type="entry name" value="SnoaL"/>
    <property type="match status" value="1"/>
</dbReference>
<feature type="compositionally biased region" description="Basic and acidic residues" evidence="1">
    <location>
        <begin position="1"/>
        <end position="12"/>
    </location>
</feature>
<dbReference type="PANTHER" id="PTHR38436">
    <property type="entry name" value="POLYKETIDE CYCLASE SNOAL-LIKE DOMAIN"/>
    <property type="match status" value="1"/>
</dbReference>
<dbReference type="GO" id="GO:0030638">
    <property type="term" value="P:polyketide metabolic process"/>
    <property type="evidence" value="ECO:0007669"/>
    <property type="project" value="InterPro"/>
</dbReference>
<organism evidence="2">
    <name type="scientific">uncultured Acidimicrobiales bacterium</name>
    <dbReference type="NCBI Taxonomy" id="310071"/>
    <lineage>
        <taxon>Bacteria</taxon>
        <taxon>Bacillati</taxon>
        <taxon>Actinomycetota</taxon>
        <taxon>Acidimicrobiia</taxon>
        <taxon>Acidimicrobiales</taxon>
        <taxon>environmental samples</taxon>
    </lineage>
</organism>
<dbReference type="SUPFAM" id="SSF54427">
    <property type="entry name" value="NTF2-like"/>
    <property type="match status" value="1"/>
</dbReference>
<dbReference type="Gene3D" id="3.10.450.50">
    <property type="match status" value="1"/>
</dbReference>
<dbReference type="AlphaFoldDB" id="A0A6J4HLK3"/>
<sequence length="169" mass="18365">MVSDLDAAHHELSLSTPTPRRHAMSSTQELKARARRLAEEVFGQGDLAVADELVSADYAHNVPGDQPTPGLAGLKEWVTLMHRTFPDFHVIVEDEIAEGDRVVQRLTTRGTHQGELLGVPPTGKKVSIPVIEINRVGPDGKFVEHWSSVDLLGLLQQLGALPTELSAQA</sequence>
<accession>A0A6J4HLK3</accession>
<dbReference type="EMBL" id="CADCSZ010000059">
    <property type="protein sequence ID" value="CAA9226896.1"/>
    <property type="molecule type" value="Genomic_DNA"/>
</dbReference>
<evidence type="ECO:0000256" key="1">
    <source>
        <dbReference type="SAM" id="MobiDB-lite"/>
    </source>
</evidence>
<name>A0A6J4HLK3_9ACTN</name>
<feature type="region of interest" description="Disordered" evidence="1">
    <location>
        <begin position="1"/>
        <end position="29"/>
    </location>
</feature>
<reference evidence="2" key="1">
    <citation type="submission" date="2020-02" db="EMBL/GenBank/DDBJ databases">
        <authorList>
            <person name="Meier V. D."/>
        </authorList>
    </citation>
    <scope>NUCLEOTIDE SEQUENCE</scope>
    <source>
        <strain evidence="2">AVDCRST_MAG76</strain>
    </source>
</reference>
<dbReference type="PANTHER" id="PTHR38436:SF1">
    <property type="entry name" value="ESTER CYCLASE"/>
    <property type="match status" value="1"/>
</dbReference>